<feature type="domain" description="LOB" evidence="2">
    <location>
        <begin position="9"/>
        <end position="110"/>
    </location>
</feature>
<protein>
    <recommendedName>
        <fullName evidence="2">LOB domain-containing protein</fullName>
    </recommendedName>
</protein>
<dbReference type="Pfam" id="PF03195">
    <property type="entry name" value="LOB"/>
    <property type="match status" value="1"/>
</dbReference>
<dbReference type="OMA" id="GCWEEIC"/>
<comment type="caution">
    <text evidence="3">The sequence shown here is derived from an EMBL/GenBank/DDBJ whole genome shotgun (WGS) entry which is preliminary data.</text>
</comment>
<sequence length="294" mass="32932">MTLKGGTSQACAACKYRRRKCSSECPLAPYFLPDQPKMFQNAHKLFGVSNILKILKNLDAPQKAEAMRSIIYQSNIRDRFPVHGCWGIICQLHYQIRQAEEELHAVHSQLEMYRQHQQHQISSLTDDVPSQLELGMATPSNALSLFGHSTSPQPYDVVNALPISQQHSYSNSSNAGYSSGYLDSKDHLGNSSLWVQHPYATTTNNNNNNTNPMAIQSQLVASQPLSIQQEVVQDYDEIHPFFDTIDDRQSYIDSKEAYDSSSEESLKDTTQSIEHVAENELKSAAACFSLTSVN</sequence>
<accession>A0A2C9VPJ5</accession>
<evidence type="ECO:0000259" key="2">
    <source>
        <dbReference type="PROSITE" id="PS50891"/>
    </source>
</evidence>
<evidence type="ECO:0000313" key="4">
    <source>
        <dbReference type="Proteomes" id="UP000091857"/>
    </source>
</evidence>
<evidence type="ECO:0000256" key="1">
    <source>
        <dbReference type="ARBA" id="ARBA00005474"/>
    </source>
</evidence>
<dbReference type="GO" id="GO:0009556">
    <property type="term" value="P:microsporogenesis"/>
    <property type="evidence" value="ECO:0000318"/>
    <property type="project" value="GO_Central"/>
</dbReference>
<evidence type="ECO:0000313" key="3">
    <source>
        <dbReference type="EMBL" id="OAY47680.1"/>
    </source>
</evidence>
<dbReference type="GO" id="GO:0006355">
    <property type="term" value="P:regulation of DNA-templated transcription"/>
    <property type="evidence" value="ECO:0000318"/>
    <property type="project" value="GO_Central"/>
</dbReference>
<dbReference type="STRING" id="3983.A0A2C9VPJ5"/>
<organism evidence="3 4">
    <name type="scientific">Manihot esculenta</name>
    <name type="common">Cassava</name>
    <name type="synonym">Jatropha manihot</name>
    <dbReference type="NCBI Taxonomy" id="3983"/>
    <lineage>
        <taxon>Eukaryota</taxon>
        <taxon>Viridiplantae</taxon>
        <taxon>Streptophyta</taxon>
        <taxon>Embryophyta</taxon>
        <taxon>Tracheophyta</taxon>
        <taxon>Spermatophyta</taxon>
        <taxon>Magnoliopsida</taxon>
        <taxon>eudicotyledons</taxon>
        <taxon>Gunneridae</taxon>
        <taxon>Pentapetalae</taxon>
        <taxon>rosids</taxon>
        <taxon>fabids</taxon>
        <taxon>Malpighiales</taxon>
        <taxon>Euphorbiaceae</taxon>
        <taxon>Crotonoideae</taxon>
        <taxon>Manihoteae</taxon>
        <taxon>Manihot</taxon>
    </lineage>
</organism>
<dbReference type="Gramene" id="Manes.06G097500.1.v8.1">
    <property type="protein sequence ID" value="Manes.06G097500.1.v8.1.CDS"/>
    <property type="gene ID" value="Manes.06G097500.v8.1"/>
</dbReference>
<reference evidence="4" key="1">
    <citation type="journal article" date="2016" name="Nat. Biotechnol.">
        <title>Sequencing wild and cultivated cassava and related species reveals extensive interspecific hybridization and genetic diversity.</title>
        <authorList>
            <person name="Bredeson J.V."/>
            <person name="Lyons J.B."/>
            <person name="Prochnik S.E."/>
            <person name="Wu G.A."/>
            <person name="Ha C.M."/>
            <person name="Edsinger-Gonzales E."/>
            <person name="Grimwood J."/>
            <person name="Schmutz J."/>
            <person name="Rabbi I.Y."/>
            <person name="Egesi C."/>
            <person name="Nauluvula P."/>
            <person name="Lebot V."/>
            <person name="Ndunguru J."/>
            <person name="Mkamilo G."/>
            <person name="Bart R.S."/>
            <person name="Setter T.L."/>
            <person name="Gleadow R.M."/>
            <person name="Kulakow P."/>
            <person name="Ferguson M.E."/>
            <person name="Rounsley S."/>
            <person name="Rokhsar D.S."/>
        </authorList>
    </citation>
    <scope>NUCLEOTIDE SEQUENCE [LARGE SCALE GENOMIC DNA]</scope>
    <source>
        <strain evidence="4">cv. AM560-2</strain>
    </source>
</reference>
<dbReference type="PROSITE" id="PS50891">
    <property type="entry name" value="LOB"/>
    <property type="match status" value="1"/>
</dbReference>
<dbReference type="Proteomes" id="UP000091857">
    <property type="component" value="Chromosome 6"/>
</dbReference>
<proteinExistence type="inferred from homology"/>
<comment type="similarity">
    <text evidence="1">Belongs to the LOB domain-containing protein family.</text>
</comment>
<gene>
    <name evidence="3" type="ORF">MANES_06G097500v8</name>
</gene>
<dbReference type="GO" id="GO:0005634">
    <property type="term" value="C:nucleus"/>
    <property type="evidence" value="ECO:0000318"/>
    <property type="project" value="GO_Central"/>
</dbReference>
<dbReference type="PANTHER" id="PTHR31301">
    <property type="entry name" value="LOB DOMAIN-CONTAINING PROTEIN 4-RELATED"/>
    <property type="match status" value="1"/>
</dbReference>
<dbReference type="GO" id="GO:0001216">
    <property type="term" value="F:DNA-binding transcription activator activity"/>
    <property type="evidence" value="ECO:0000318"/>
    <property type="project" value="GO_Central"/>
</dbReference>
<dbReference type="PANTHER" id="PTHR31301:SF21">
    <property type="entry name" value="LOB DOMAIN-CONTAINING PROTEIN 27-RELATED"/>
    <property type="match status" value="1"/>
</dbReference>
<name>A0A2C9VPJ5_MANES</name>
<dbReference type="AlphaFoldDB" id="A0A2C9VPJ5"/>
<dbReference type="EMBL" id="CM004392">
    <property type="protein sequence ID" value="OAY47680.1"/>
    <property type="molecule type" value="Genomic_DNA"/>
</dbReference>
<dbReference type="InterPro" id="IPR004883">
    <property type="entry name" value="LOB"/>
</dbReference>
<keyword evidence="4" id="KW-1185">Reference proteome</keyword>
<dbReference type="SMR" id="A0A2C9VPJ5"/>